<feature type="region of interest" description="Disordered" evidence="1">
    <location>
        <begin position="1"/>
        <end position="93"/>
    </location>
</feature>
<evidence type="ECO:0000256" key="1">
    <source>
        <dbReference type="SAM" id="MobiDB-lite"/>
    </source>
</evidence>
<proteinExistence type="predicted"/>
<feature type="compositionally biased region" description="Low complexity" evidence="1">
    <location>
        <begin position="156"/>
        <end position="193"/>
    </location>
</feature>
<gene>
    <name evidence="4" type="primary">LOC115755663</name>
</gene>
<feature type="compositionally biased region" description="Polar residues" evidence="1">
    <location>
        <begin position="194"/>
        <end position="212"/>
    </location>
</feature>
<keyword evidence="2" id="KW-0472">Membrane</keyword>
<keyword evidence="2" id="KW-1133">Transmembrane helix</keyword>
<feature type="region of interest" description="Disordered" evidence="1">
    <location>
        <begin position="143"/>
        <end position="223"/>
    </location>
</feature>
<feature type="compositionally biased region" description="Basic and acidic residues" evidence="1">
    <location>
        <begin position="62"/>
        <end position="84"/>
    </location>
</feature>
<evidence type="ECO:0000256" key="2">
    <source>
        <dbReference type="SAM" id="Phobius"/>
    </source>
</evidence>
<dbReference type="GeneID" id="115755663"/>
<organism evidence="3 4">
    <name type="scientific">Rhodamnia argentea</name>
    <dbReference type="NCBI Taxonomy" id="178133"/>
    <lineage>
        <taxon>Eukaryota</taxon>
        <taxon>Viridiplantae</taxon>
        <taxon>Streptophyta</taxon>
        <taxon>Embryophyta</taxon>
        <taxon>Tracheophyta</taxon>
        <taxon>Spermatophyta</taxon>
        <taxon>Magnoliopsida</taxon>
        <taxon>eudicotyledons</taxon>
        <taxon>Gunneridae</taxon>
        <taxon>Pentapetalae</taxon>
        <taxon>rosids</taxon>
        <taxon>malvids</taxon>
        <taxon>Myrtales</taxon>
        <taxon>Myrtaceae</taxon>
        <taxon>Myrtoideae</taxon>
        <taxon>Myrteae</taxon>
        <taxon>Australasian group</taxon>
        <taxon>Rhodamnia</taxon>
    </lineage>
</organism>
<dbReference type="Proteomes" id="UP000827889">
    <property type="component" value="Chromosome 2"/>
</dbReference>
<dbReference type="RefSeq" id="XP_030551002.2">
    <property type="nucleotide sequence ID" value="XM_030695142.2"/>
</dbReference>
<reference evidence="4" key="2">
    <citation type="submission" date="2025-08" db="UniProtKB">
        <authorList>
            <consortium name="RefSeq"/>
        </authorList>
    </citation>
    <scope>IDENTIFICATION</scope>
    <source>
        <tissue evidence="4">Leaf</tissue>
    </source>
</reference>
<reference evidence="3" key="1">
    <citation type="submission" date="2025-05" db="UniProtKB">
        <authorList>
            <consortium name="RefSeq"/>
        </authorList>
    </citation>
    <scope>NUCLEOTIDE SEQUENCE [LARGE SCALE GENOMIC DNA]</scope>
</reference>
<dbReference type="AlphaFoldDB" id="A0A8B8QXG4"/>
<dbReference type="PANTHER" id="PTHR34379:SF6">
    <property type="entry name" value="PROTEIN 3F"/>
    <property type="match status" value="1"/>
</dbReference>
<sequence>MMVDSPPKAKKRPSPAMSRSNSASTKFFRCFKPAVVDDGDGGDEGKRVSDEPLLSQVAAEENDGRALQKIRPADKGDDGSDDRAKKKKKKKGLKLFSRASMAVFFEASLAKKMQKRKSTKNSHESINSLSTEADRILKLMHQNSGSGVSDNDNVQTTESDASTSSRSSVATTFSPSLGSSRSSSTNSSLRGTTKSSIPSGSFNSKQIQSSALEDSKERRPSSSDNSAVCLLLLTLLVLVLWGKVCAIICTSTWLLFVPRWSTTKCTKPSSEENGGDYSNMDSAEYKKKIILEGLLQRKRSLGTARS</sequence>
<evidence type="ECO:0000313" key="4">
    <source>
        <dbReference type="RefSeq" id="XP_030551002.2"/>
    </source>
</evidence>
<name>A0A8B8QXG4_9MYRT</name>
<protein>
    <submittedName>
        <fullName evidence="4">Uncharacterized protein At5g23160-like</fullName>
    </submittedName>
</protein>
<evidence type="ECO:0000313" key="3">
    <source>
        <dbReference type="Proteomes" id="UP000827889"/>
    </source>
</evidence>
<dbReference type="InterPro" id="IPR040411">
    <property type="entry name" value="At5g23160-like"/>
</dbReference>
<feature type="transmembrane region" description="Helical" evidence="2">
    <location>
        <begin position="230"/>
        <end position="257"/>
    </location>
</feature>
<feature type="compositionally biased region" description="Polar residues" evidence="1">
    <location>
        <begin position="143"/>
        <end position="155"/>
    </location>
</feature>
<accession>A0A8B8QXG4</accession>
<keyword evidence="2" id="KW-0812">Transmembrane</keyword>
<keyword evidence="3" id="KW-1185">Reference proteome</keyword>
<dbReference type="KEGG" id="rarg:115755663"/>
<dbReference type="PANTHER" id="PTHR34379">
    <property type="entry name" value="OS07G0553800 PROTEIN"/>
    <property type="match status" value="1"/>
</dbReference>